<protein>
    <submittedName>
        <fullName evidence="2">Uncharacterized protein</fullName>
    </submittedName>
</protein>
<dbReference type="PANTHER" id="PTHR43658:SF8">
    <property type="entry name" value="17-BETA-HYDROXYSTEROID DEHYDROGENASE 14-RELATED"/>
    <property type="match status" value="1"/>
</dbReference>
<dbReference type="InterPro" id="IPR036291">
    <property type="entry name" value="NAD(P)-bd_dom_sf"/>
</dbReference>
<dbReference type="PRINTS" id="PR00081">
    <property type="entry name" value="GDHRDH"/>
</dbReference>
<dbReference type="Proteomes" id="UP000053664">
    <property type="component" value="Unassembled WGS sequence"/>
</dbReference>
<evidence type="ECO:0000256" key="1">
    <source>
        <dbReference type="ARBA" id="ARBA00023002"/>
    </source>
</evidence>
<evidence type="ECO:0000313" key="2">
    <source>
        <dbReference type="EMBL" id="EPQ29532.1"/>
    </source>
</evidence>
<gene>
    <name evidence="2" type="ORF">PFL1_02751</name>
</gene>
<dbReference type="SUPFAM" id="SSF51735">
    <property type="entry name" value="NAD(P)-binding Rossmann-fold domains"/>
    <property type="match status" value="1"/>
</dbReference>
<dbReference type="Pfam" id="PF13561">
    <property type="entry name" value="adh_short_C2"/>
    <property type="match status" value="1"/>
</dbReference>
<dbReference type="KEGG" id="pfp:PFL1_02751"/>
<keyword evidence="1" id="KW-0560">Oxidoreductase</keyword>
<proteinExistence type="predicted"/>
<dbReference type="EMBL" id="KE361630">
    <property type="protein sequence ID" value="EPQ29532.1"/>
    <property type="molecule type" value="Genomic_DNA"/>
</dbReference>
<name>A0A061H9J4_9BASI</name>
<sequence length="294" mass="31306">MQIQGSTLIVTGGCGGIGGAVVTDLLSHSANVVVMDIHDNEKGKQLVSSLAPSSAGKSLYIQTDITDQASCKAAFDQILSWTSSNGSKLVGLVHCAGIALRRPWTESFVDTIDGFEKMLRVNTLGTYVINAFAADAITSQYRDADAKAKQAAGSKWNPRADEERGVIINFASIAGHEPTGRNLGYGPTKTAVLGMTKSFSDFLGPAAIRVNTISPGIVASPMNTTGIEWFKKSLDAHAAFPRRPAGFDEVCSTVRFIFENGSLNAEDIKVTGGWRLVADYAEGRDPRDTYPGVE</sequence>
<evidence type="ECO:0000313" key="3">
    <source>
        <dbReference type="Proteomes" id="UP000053664"/>
    </source>
</evidence>
<accession>A0A061H9J4</accession>
<dbReference type="InterPro" id="IPR002347">
    <property type="entry name" value="SDR_fam"/>
</dbReference>
<dbReference type="PANTHER" id="PTHR43658">
    <property type="entry name" value="SHORT-CHAIN DEHYDROGENASE/REDUCTASE"/>
    <property type="match status" value="1"/>
</dbReference>
<organism evidence="2 3">
    <name type="scientific">Pseudozyma flocculosa PF-1</name>
    <dbReference type="NCBI Taxonomy" id="1277687"/>
    <lineage>
        <taxon>Eukaryota</taxon>
        <taxon>Fungi</taxon>
        <taxon>Dikarya</taxon>
        <taxon>Basidiomycota</taxon>
        <taxon>Ustilaginomycotina</taxon>
        <taxon>Ustilaginomycetes</taxon>
        <taxon>Ustilaginales</taxon>
        <taxon>Ustilaginaceae</taxon>
        <taxon>Pseudozyma</taxon>
    </lineage>
</organism>
<dbReference type="HOGENOM" id="CLU_010194_42_2_1"/>
<dbReference type="GeneID" id="19316866"/>
<dbReference type="GO" id="GO:0006635">
    <property type="term" value="P:fatty acid beta-oxidation"/>
    <property type="evidence" value="ECO:0007669"/>
    <property type="project" value="TreeGrafter"/>
</dbReference>
<dbReference type="Gene3D" id="3.40.50.720">
    <property type="entry name" value="NAD(P)-binding Rossmann-like Domain"/>
    <property type="match status" value="1"/>
</dbReference>
<dbReference type="eggNOG" id="KOG1199">
    <property type="taxonomic scope" value="Eukaryota"/>
</dbReference>
<reference evidence="2 3" key="1">
    <citation type="journal article" date="2013" name="Plant Cell">
        <title>The transition from a phytopathogenic smut ancestor to an anamorphic biocontrol agent deciphered by comparative whole-genome analysis.</title>
        <authorList>
            <person name="Lefebvre F."/>
            <person name="Joly D.L."/>
            <person name="Labbe C."/>
            <person name="Teichmann B."/>
            <person name="Linning R."/>
            <person name="Belzile F."/>
            <person name="Bakkeren G."/>
            <person name="Belanger R.R."/>
        </authorList>
    </citation>
    <scope>NUCLEOTIDE SEQUENCE [LARGE SCALE GENOMIC DNA]</scope>
    <source>
        <strain evidence="2 3">PF-1</strain>
    </source>
</reference>
<dbReference type="GO" id="GO:0005739">
    <property type="term" value="C:mitochondrion"/>
    <property type="evidence" value="ECO:0007669"/>
    <property type="project" value="TreeGrafter"/>
</dbReference>
<dbReference type="GO" id="GO:0008670">
    <property type="term" value="F:2,4-dienoyl-CoA reductase (NADPH) activity"/>
    <property type="evidence" value="ECO:0007669"/>
    <property type="project" value="TreeGrafter"/>
</dbReference>
<dbReference type="AlphaFoldDB" id="A0A061H9J4"/>
<dbReference type="RefSeq" id="XP_007878457.1">
    <property type="nucleotide sequence ID" value="XM_007880266.1"/>
</dbReference>